<proteinExistence type="predicted"/>
<evidence type="ECO:0000313" key="1">
    <source>
        <dbReference type="EMBL" id="ATP19208.1"/>
    </source>
</evidence>
<accession>A0A0J9FLP0</accession>
<dbReference type="Proteomes" id="UP000037029">
    <property type="component" value="Chromosome"/>
</dbReference>
<protein>
    <submittedName>
        <fullName evidence="1">Uncharacterized protein</fullName>
    </submittedName>
</protein>
<gene>
    <name evidence="1" type="ORF">BV87_12925</name>
</gene>
<name>A0A0J9FLP0_SPHYA</name>
<organism evidence="1 2">
    <name type="scientific">Sphingobium yanoikuyae</name>
    <name type="common">Sphingomonas yanoikuyae</name>
    <dbReference type="NCBI Taxonomy" id="13690"/>
    <lineage>
        <taxon>Bacteria</taxon>
        <taxon>Pseudomonadati</taxon>
        <taxon>Pseudomonadota</taxon>
        <taxon>Alphaproteobacteria</taxon>
        <taxon>Sphingomonadales</taxon>
        <taxon>Sphingomonadaceae</taxon>
        <taxon>Sphingobium</taxon>
    </lineage>
</organism>
<dbReference type="RefSeq" id="WP_048938813.1">
    <property type="nucleotide sequence ID" value="NZ_CP020925.1"/>
</dbReference>
<reference evidence="1 2" key="1">
    <citation type="submission" date="2017-04" db="EMBL/GenBank/DDBJ databases">
        <title>Characterization, genome and methylation analysis of a phthalic acid esters degrading strain Sphingobium yanoikuyae SHJ.</title>
        <authorList>
            <person name="Feng L."/>
        </authorList>
    </citation>
    <scope>NUCLEOTIDE SEQUENCE [LARGE SCALE GENOMIC DNA]</scope>
    <source>
        <strain evidence="1 2">SHJ</strain>
    </source>
</reference>
<evidence type="ECO:0000313" key="2">
    <source>
        <dbReference type="Proteomes" id="UP000037029"/>
    </source>
</evidence>
<dbReference type="AlphaFoldDB" id="A0A0J9FLP0"/>
<dbReference type="EMBL" id="CP020925">
    <property type="protein sequence ID" value="ATP19208.1"/>
    <property type="molecule type" value="Genomic_DNA"/>
</dbReference>
<sequence length="108" mass="11799">MADLNESYIIDLRRALVEAICMVSAQRQEAASGNKGDTLFIGSAEVSEVLVLLLSEFVEGVPDLRTPADVRRMSDIIGKKIRLNIADIRRGRTETGARPTSSIVIRGN</sequence>